<dbReference type="RefSeq" id="WP_425310451.1">
    <property type="nucleotide sequence ID" value="NZ_CP154795.1"/>
</dbReference>
<evidence type="ECO:0000313" key="2">
    <source>
        <dbReference type="EMBL" id="XAN09017.1"/>
    </source>
</evidence>
<gene>
    <name evidence="2" type="ORF">AADG42_17430</name>
</gene>
<name>A0ABZ3FW52_9ACTN</name>
<dbReference type="InterPro" id="IPR036196">
    <property type="entry name" value="Ptyr_pPase_sf"/>
</dbReference>
<dbReference type="EMBL" id="CP154795">
    <property type="protein sequence ID" value="XAN09017.1"/>
    <property type="molecule type" value="Genomic_DNA"/>
</dbReference>
<protein>
    <recommendedName>
        <fullName evidence="1">Phosphotyrosine protein phosphatase I domain-containing protein</fullName>
    </recommendedName>
</protein>
<reference evidence="2 3" key="1">
    <citation type="submission" date="2024-04" db="EMBL/GenBank/DDBJ databases">
        <title>Isolation of an actinomycete strain from pig manure.</title>
        <authorList>
            <person name="Gong T."/>
            <person name="Yu Z."/>
            <person name="An M."/>
            <person name="Wei C."/>
            <person name="Yang W."/>
            <person name="Liu L."/>
        </authorList>
    </citation>
    <scope>NUCLEOTIDE SEQUENCE [LARGE SCALE GENOMIC DNA]</scope>
    <source>
        <strain evidence="2 3">ZF39</strain>
    </source>
</reference>
<organism evidence="2 3">
    <name type="scientific">Ammonicoccus fulvus</name>
    <dbReference type="NCBI Taxonomy" id="3138240"/>
    <lineage>
        <taxon>Bacteria</taxon>
        <taxon>Bacillati</taxon>
        <taxon>Actinomycetota</taxon>
        <taxon>Actinomycetes</taxon>
        <taxon>Propionibacteriales</taxon>
        <taxon>Propionibacteriaceae</taxon>
        <taxon>Ammonicoccus</taxon>
    </lineage>
</organism>
<dbReference type="SUPFAM" id="SSF52788">
    <property type="entry name" value="Phosphotyrosine protein phosphatases I"/>
    <property type="match status" value="1"/>
</dbReference>
<sequence length="173" mass="18728">MANVLFLCSGNIGRSAFAERYAQLRARQLGRDLTFESAGLDALPGAGMEQGLAEELTRRGGSPGGFRSRQVDPEMLDETDVVLTMTRRQQLMLITHWPAWHENTFSLGFAAGVARGLTHDVTVHGLADACAATVQTKANQADLPDSYAWHPTVTASVADQIAGYLDELLSRLV</sequence>
<dbReference type="SMART" id="SM00226">
    <property type="entry name" value="LMWPc"/>
    <property type="match status" value="1"/>
</dbReference>
<evidence type="ECO:0000313" key="3">
    <source>
        <dbReference type="Proteomes" id="UP001442841"/>
    </source>
</evidence>
<keyword evidence="3" id="KW-1185">Reference proteome</keyword>
<accession>A0ABZ3FW52</accession>
<dbReference type="Pfam" id="PF01451">
    <property type="entry name" value="LMWPc"/>
    <property type="match status" value="1"/>
</dbReference>
<proteinExistence type="predicted"/>
<dbReference type="Gene3D" id="3.40.50.2300">
    <property type="match status" value="1"/>
</dbReference>
<dbReference type="Proteomes" id="UP001442841">
    <property type="component" value="Chromosome"/>
</dbReference>
<dbReference type="InterPro" id="IPR023485">
    <property type="entry name" value="Ptyr_pPase"/>
</dbReference>
<feature type="domain" description="Phosphotyrosine protein phosphatase I" evidence="1">
    <location>
        <begin position="2"/>
        <end position="171"/>
    </location>
</feature>
<evidence type="ECO:0000259" key="1">
    <source>
        <dbReference type="SMART" id="SM00226"/>
    </source>
</evidence>